<reference evidence="9 10" key="1">
    <citation type="journal article" date="2020" name="Genomics">
        <title>Complete, high-quality genomes from long-read metagenomic sequencing of two wolf lichen thalli reveals enigmatic genome architecture.</title>
        <authorList>
            <person name="McKenzie S.K."/>
            <person name="Walston R.F."/>
            <person name="Allen J.L."/>
        </authorList>
    </citation>
    <scope>NUCLEOTIDE SEQUENCE [LARGE SCALE GENOMIC DNA]</scope>
    <source>
        <strain evidence="9">WasteWater1</strain>
    </source>
</reference>
<feature type="transmembrane region" description="Helical" evidence="7">
    <location>
        <begin position="178"/>
        <end position="200"/>
    </location>
</feature>
<dbReference type="AlphaFoldDB" id="A0A8H6FGG2"/>
<accession>A0A8H6FGG2</accession>
<dbReference type="InterPro" id="IPR049326">
    <property type="entry name" value="Rhodopsin_dom_fungi"/>
</dbReference>
<protein>
    <recommendedName>
        <fullName evidence="8">Rhodopsin domain-containing protein</fullName>
    </recommendedName>
</protein>
<evidence type="ECO:0000313" key="10">
    <source>
        <dbReference type="Proteomes" id="UP000593566"/>
    </source>
</evidence>
<dbReference type="GO" id="GO:0016020">
    <property type="term" value="C:membrane"/>
    <property type="evidence" value="ECO:0007669"/>
    <property type="project" value="UniProtKB-SubCell"/>
</dbReference>
<feature type="transmembrane region" description="Helical" evidence="7">
    <location>
        <begin position="20"/>
        <end position="40"/>
    </location>
</feature>
<evidence type="ECO:0000256" key="2">
    <source>
        <dbReference type="ARBA" id="ARBA00022692"/>
    </source>
</evidence>
<dbReference type="RefSeq" id="XP_037155262.1">
    <property type="nucleotide sequence ID" value="XM_037299261.1"/>
</dbReference>
<comment type="caution">
    <text evidence="9">The sequence shown here is derived from an EMBL/GenBank/DDBJ whole genome shotgun (WGS) entry which is preliminary data.</text>
</comment>
<keyword evidence="3 7" id="KW-1133">Transmembrane helix</keyword>
<comment type="subcellular location">
    <subcellularLocation>
        <location evidence="1">Membrane</location>
        <topology evidence="1">Multi-pass membrane protein</topology>
    </subcellularLocation>
</comment>
<proteinExistence type="inferred from homology"/>
<evidence type="ECO:0000259" key="8">
    <source>
        <dbReference type="Pfam" id="PF20684"/>
    </source>
</evidence>
<feature type="domain" description="Rhodopsin" evidence="8">
    <location>
        <begin position="36"/>
        <end position="275"/>
    </location>
</feature>
<feature type="transmembrane region" description="Helical" evidence="7">
    <location>
        <begin position="212"/>
        <end position="234"/>
    </location>
</feature>
<keyword evidence="2 7" id="KW-0812">Transmembrane</keyword>
<feature type="transmembrane region" description="Helical" evidence="7">
    <location>
        <begin position="100"/>
        <end position="119"/>
    </location>
</feature>
<feature type="transmembrane region" description="Helical" evidence="7">
    <location>
        <begin position="131"/>
        <end position="151"/>
    </location>
</feature>
<dbReference type="Pfam" id="PF20684">
    <property type="entry name" value="Fung_rhodopsin"/>
    <property type="match status" value="1"/>
</dbReference>
<evidence type="ECO:0000256" key="6">
    <source>
        <dbReference type="SAM" id="MobiDB-lite"/>
    </source>
</evidence>
<feature type="transmembrane region" description="Helical" evidence="7">
    <location>
        <begin position="254"/>
        <end position="274"/>
    </location>
</feature>
<evidence type="ECO:0000313" key="9">
    <source>
        <dbReference type="EMBL" id="KAF6226954.1"/>
    </source>
</evidence>
<gene>
    <name evidence="9" type="ORF">HO133_008395</name>
</gene>
<keyword evidence="4 7" id="KW-0472">Membrane</keyword>
<sequence>MEKPTTPPPIGNADRSGGLLGTSILALSSVLIFIGLRFATRIWLVKRVGWDDWCIVFAGFGHIIGMGLITVQIGYGFGRPAYYLTEHQFQEFMKYSYGEWLQTFATLTFTKISICLLLLRITITKAFIRPLYAAIFVLAVSNVVLSLVWIFQCTPHLDKAWNSSLPGKCFSKGQLERIIISQAIISIISDYFLSAFPILILRKVQISLRSKVGLCLLMGLGVITGSLSLVRTILNYQNVTNDPTWLSVPNWYWRTWEVLFGVVAACIPTLRPLYKWLVQEYTRLTSEKTPSKPATDQWSAPKPSVAVPPKTYGAKFDESVLREEDMLPLQSFEGAGGSDNIEREVKQHAPERKTSETLDFKPGLHIHGDLSTNRPGHFKRWDSEARIGGGHGVEEVEDRI</sequence>
<dbReference type="EMBL" id="JACCJB010000005">
    <property type="protein sequence ID" value="KAF6226954.1"/>
    <property type="molecule type" value="Genomic_DNA"/>
</dbReference>
<evidence type="ECO:0000256" key="1">
    <source>
        <dbReference type="ARBA" id="ARBA00004141"/>
    </source>
</evidence>
<evidence type="ECO:0000256" key="5">
    <source>
        <dbReference type="ARBA" id="ARBA00038359"/>
    </source>
</evidence>
<feature type="region of interest" description="Disordered" evidence="6">
    <location>
        <begin position="344"/>
        <end position="377"/>
    </location>
</feature>
<keyword evidence="10" id="KW-1185">Reference proteome</keyword>
<organism evidence="9 10">
    <name type="scientific">Letharia lupina</name>
    <dbReference type="NCBI Taxonomy" id="560253"/>
    <lineage>
        <taxon>Eukaryota</taxon>
        <taxon>Fungi</taxon>
        <taxon>Dikarya</taxon>
        <taxon>Ascomycota</taxon>
        <taxon>Pezizomycotina</taxon>
        <taxon>Lecanoromycetes</taxon>
        <taxon>OSLEUM clade</taxon>
        <taxon>Lecanoromycetidae</taxon>
        <taxon>Lecanorales</taxon>
        <taxon>Lecanorineae</taxon>
        <taxon>Parmeliaceae</taxon>
        <taxon>Letharia</taxon>
    </lineage>
</organism>
<evidence type="ECO:0000256" key="7">
    <source>
        <dbReference type="SAM" id="Phobius"/>
    </source>
</evidence>
<dbReference type="PANTHER" id="PTHR33048">
    <property type="entry name" value="PTH11-LIKE INTEGRAL MEMBRANE PROTEIN (AFU_ORTHOLOGUE AFUA_5G11245)"/>
    <property type="match status" value="1"/>
</dbReference>
<evidence type="ECO:0000256" key="4">
    <source>
        <dbReference type="ARBA" id="ARBA00023136"/>
    </source>
</evidence>
<dbReference type="GeneID" id="59336791"/>
<dbReference type="PANTHER" id="PTHR33048:SF129">
    <property type="entry name" value="INTEGRAL MEMBRANE PROTEIN-RELATED"/>
    <property type="match status" value="1"/>
</dbReference>
<dbReference type="InterPro" id="IPR052337">
    <property type="entry name" value="SAT4-like"/>
</dbReference>
<evidence type="ECO:0000256" key="3">
    <source>
        <dbReference type="ARBA" id="ARBA00022989"/>
    </source>
</evidence>
<name>A0A8H6FGG2_9LECA</name>
<feature type="compositionally biased region" description="Basic and acidic residues" evidence="6">
    <location>
        <begin position="344"/>
        <end position="359"/>
    </location>
</feature>
<feature type="transmembrane region" description="Helical" evidence="7">
    <location>
        <begin position="52"/>
        <end position="75"/>
    </location>
</feature>
<comment type="similarity">
    <text evidence="5">Belongs to the SAT4 family.</text>
</comment>
<dbReference type="Proteomes" id="UP000593566">
    <property type="component" value="Unassembled WGS sequence"/>
</dbReference>